<keyword evidence="2" id="KW-1185">Reference proteome</keyword>
<gene>
    <name evidence="1" type="ORF">NX720_11760</name>
</gene>
<dbReference type="EMBL" id="CP103300">
    <property type="protein sequence ID" value="UYM18540.1"/>
    <property type="molecule type" value="Genomic_DNA"/>
</dbReference>
<organism evidence="1 2">
    <name type="scientific">Endozoicomonas euniceicola</name>
    <dbReference type="NCBI Taxonomy" id="1234143"/>
    <lineage>
        <taxon>Bacteria</taxon>
        <taxon>Pseudomonadati</taxon>
        <taxon>Pseudomonadota</taxon>
        <taxon>Gammaproteobacteria</taxon>
        <taxon>Oceanospirillales</taxon>
        <taxon>Endozoicomonadaceae</taxon>
        <taxon>Endozoicomonas</taxon>
    </lineage>
</organism>
<sequence length="312" mass="35005">MSELKHLLNTGMQPTGCQPVAGEPRTIVVVGVARGGTSIVSGAMAHLGVFMGKAREPVYEDVALSLAMESGDNEKFCEIARAYDEMHQVWAWKRPSVINHLDDIKDKLRNPYFIFVFRDVFSIANRNSISMGLGIIDGMEKALNEYKKVLEFIRKHDPSGMIVSSEKIVNNKSAFLKELATICDLSETQFQRKFTQASSFITPNPENYLKETHIRDSLGVLDRVTKKFVSGWACLKDVKDPVSLMIKVNNKTVGKIIANNMREDVRLHGLHPTGLCGFRFDFENDMTLKKGDEVSVIFEEGLQDLKKSPSVF</sequence>
<dbReference type="InterPro" id="IPR027417">
    <property type="entry name" value="P-loop_NTPase"/>
</dbReference>
<name>A0ABY6H0V1_9GAMM</name>
<evidence type="ECO:0000313" key="1">
    <source>
        <dbReference type="EMBL" id="UYM18540.1"/>
    </source>
</evidence>
<evidence type="ECO:0008006" key="3">
    <source>
        <dbReference type="Google" id="ProtNLM"/>
    </source>
</evidence>
<evidence type="ECO:0000313" key="2">
    <source>
        <dbReference type="Proteomes" id="UP001163255"/>
    </source>
</evidence>
<dbReference type="RefSeq" id="WP_262601300.1">
    <property type="nucleotide sequence ID" value="NZ_CP103300.1"/>
</dbReference>
<reference evidence="1" key="1">
    <citation type="submission" date="2022-10" db="EMBL/GenBank/DDBJ databases">
        <title>Completed Genome Sequence of two octocoral isolated bacterium, Endozoicomonas euniceicola EF212T and Endozoicomonas gorgoniicola PS125T.</title>
        <authorList>
            <person name="Chiou Y.-J."/>
            <person name="Chen Y.-H."/>
        </authorList>
    </citation>
    <scope>NUCLEOTIDE SEQUENCE</scope>
    <source>
        <strain evidence="1">EF212</strain>
    </source>
</reference>
<dbReference type="Proteomes" id="UP001163255">
    <property type="component" value="Chromosome"/>
</dbReference>
<accession>A0ABY6H0V1</accession>
<dbReference type="Gene3D" id="3.40.50.300">
    <property type="entry name" value="P-loop containing nucleotide triphosphate hydrolases"/>
    <property type="match status" value="1"/>
</dbReference>
<dbReference type="SUPFAM" id="SSF52540">
    <property type="entry name" value="P-loop containing nucleoside triphosphate hydrolases"/>
    <property type="match status" value="1"/>
</dbReference>
<protein>
    <recommendedName>
        <fullName evidence="3">Sulfotransferase family protein</fullName>
    </recommendedName>
</protein>
<proteinExistence type="predicted"/>